<keyword evidence="2" id="KW-0479">Metal-binding</keyword>
<keyword evidence="3 7" id="KW-0378">Hydrolase</keyword>
<dbReference type="SUPFAM" id="SSF53649">
    <property type="entry name" value="Alkaline phosphatase-like"/>
    <property type="match status" value="1"/>
</dbReference>
<dbReference type="InterPro" id="IPR000917">
    <property type="entry name" value="Sulfatase_N"/>
</dbReference>
<dbReference type="EC" id="3.1.6.2" evidence="7"/>
<dbReference type="PROSITE" id="PS00523">
    <property type="entry name" value="SULFATASE_1"/>
    <property type="match status" value="1"/>
</dbReference>
<dbReference type="GO" id="GO:0004773">
    <property type="term" value="F:steryl-sulfatase activity"/>
    <property type="evidence" value="ECO:0007669"/>
    <property type="project" value="UniProtKB-EC"/>
</dbReference>
<organism evidence="7 8">
    <name type="scientific">Pirellula staleyi (strain ATCC 27377 / DSM 6068 / ICPB 4128)</name>
    <name type="common">Pirella staleyi</name>
    <dbReference type="NCBI Taxonomy" id="530564"/>
    <lineage>
        <taxon>Bacteria</taxon>
        <taxon>Pseudomonadati</taxon>
        <taxon>Planctomycetota</taxon>
        <taxon>Planctomycetia</taxon>
        <taxon>Pirellulales</taxon>
        <taxon>Pirellulaceae</taxon>
        <taxon>Pirellula</taxon>
    </lineage>
</organism>
<evidence type="ECO:0000256" key="5">
    <source>
        <dbReference type="SAM" id="MobiDB-lite"/>
    </source>
</evidence>
<dbReference type="Gene3D" id="3.30.1120.10">
    <property type="match status" value="2"/>
</dbReference>
<proteinExistence type="inferred from homology"/>
<evidence type="ECO:0000259" key="6">
    <source>
        <dbReference type="Pfam" id="PF00884"/>
    </source>
</evidence>
<dbReference type="Pfam" id="PF00884">
    <property type="entry name" value="Sulfatase"/>
    <property type="match status" value="1"/>
</dbReference>
<dbReference type="Gene3D" id="3.40.720.10">
    <property type="entry name" value="Alkaline Phosphatase, subunit A"/>
    <property type="match status" value="1"/>
</dbReference>
<dbReference type="InterPro" id="IPR017850">
    <property type="entry name" value="Alkaline_phosphatase_core_sf"/>
</dbReference>
<evidence type="ECO:0000256" key="1">
    <source>
        <dbReference type="ARBA" id="ARBA00008779"/>
    </source>
</evidence>
<sequence precursor="true">MYQPILVRLAIGAIVASFLGSFVSEILAEESRPNVIIINIDDLGYADIGPFGSKKNPTPALTKMAAEGMKLTSHYAAPVCSPSRAALLTGCYPKRVLSIPHVLFPSAGSGLHPDEVTIADMLKASGYKTACLGKWHVGDQAEFLPTKQGFDSYYGIPYSNDMGTATDGSKSNFGAPLPMPGAKGKGKQPAQATGELPLGSPTGLTGNMQPPLPLLENDKVVARVRGEDQVNLTRDYTKRAVNFIRENKDQPFFLYFAHTAVHFPMYPSKEFRTSDRGTLDDWVDEVDASVGEVLAALAEMKIDEKTLVIFTSDNGGSLPHGSDNTPLKGSKGLTWEGGIRVPTIARWPGTIKGGTSTSAITGMIDLLPTIAAATGAKLPERKLDGLNQLPLLNGTAKESPRREFFYFRGLELDAVRRDNWKLHLAKGELYDLESDIGESKNVAADHPEIVKSLTELAATADNDLGQKGIGPGVRPLGTVEAPRPLIGRDGTVRADAVGDAKILP</sequence>
<name>D2R206_PIRSD</name>
<dbReference type="OrthoDB" id="9783154at2"/>
<dbReference type="AlphaFoldDB" id="D2R206"/>
<dbReference type="KEGG" id="psl:Psta_3963"/>
<dbReference type="CDD" id="cd16026">
    <property type="entry name" value="GALNS_like"/>
    <property type="match status" value="1"/>
</dbReference>
<dbReference type="GO" id="GO:0046872">
    <property type="term" value="F:metal ion binding"/>
    <property type="evidence" value="ECO:0007669"/>
    <property type="project" value="UniProtKB-KW"/>
</dbReference>
<feature type="domain" description="Sulfatase N-terminal" evidence="6">
    <location>
        <begin position="33"/>
        <end position="375"/>
    </location>
</feature>
<accession>D2R206</accession>
<dbReference type="PANTHER" id="PTHR42693:SF53">
    <property type="entry name" value="ENDO-4-O-SULFATASE"/>
    <property type="match status" value="1"/>
</dbReference>
<dbReference type="eggNOG" id="COG3119">
    <property type="taxonomic scope" value="Bacteria"/>
</dbReference>
<gene>
    <name evidence="7" type="ordered locus">Psta_3963</name>
</gene>
<dbReference type="Proteomes" id="UP000001887">
    <property type="component" value="Chromosome"/>
</dbReference>
<keyword evidence="8" id="KW-1185">Reference proteome</keyword>
<keyword evidence="4" id="KW-0106">Calcium</keyword>
<dbReference type="GO" id="GO:0004065">
    <property type="term" value="F:arylsulfatase activity"/>
    <property type="evidence" value="ECO:0007669"/>
    <property type="project" value="TreeGrafter"/>
</dbReference>
<dbReference type="InterPro" id="IPR024607">
    <property type="entry name" value="Sulfatase_CS"/>
</dbReference>
<comment type="similarity">
    <text evidence="1">Belongs to the sulfatase family.</text>
</comment>
<feature type="region of interest" description="Disordered" evidence="5">
    <location>
        <begin position="167"/>
        <end position="196"/>
    </location>
</feature>
<evidence type="ECO:0000256" key="3">
    <source>
        <dbReference type="ARBA" id="ARBA00022801"/>
    </source>
</evidence>
<reference evidence="7 8" key="1">
    <citation type="journal article" date="2009" name="Stand. Genomic Sci.">
        <title>Complete genome sequence of Pirellula staleyi type strain (ATCC 27377).</title>
        <authorList>
            <person name="Clum A."/>
            <person name="Tindall B.J."/>
            <person name="Sikorski J."/>
            <person name="Ivanova N."/>
            <person name="Mavrommatis K."/>
            <person name="Lucas S."/>
            <person name="Glavina del Rio T."/>
            <person name="Nolan M."/>
            <person name="Chen F."/>
            <person name="Tice H."/>
            <person name="Pitluck S."/>
            <person name="Cheng J.F."/>
            <person name="Chertkov O."/>
            <person name="Brettin T."/>
            <person name="Han C."/>
            <person name="Detter J.C."/>
            <person name="Kuske C."/>
            <person name="Bruce D."/>
            <person name="Goodwin L."/>
            <person name="Ovchinikova G."/>
            <person name="Pati A."/>
            <person name="Mikhailova N."/>
            <person name="Chen A."/>
            <person name="Palaniappan K."/>
            <person name="Land M."/>
            <person name="Hauser L."/>
            <person name="Chang Y.J."/>
            <person name="Jeffries C.D."/>
            <person name="Chain P."/>
            <person name="Rohde M."/>
            <person name="Goker M."/>
            <person name="Bristow J."/>
            <person name="Eisen J.A."/>
            <person name="Markowitz V."/>
            <person name="Hugenholtz P."/>
            <person name="Kyrpides N.C."/>
            <person name="Klenk H.P."/>
            <person name="Lapidus A."/>
        </authorList>
    </citation>
    <scope>NUCLEOTIDE SEQUENCE [LARGE SCALE GENOMIC DNA]</scope>
    <source>
        <strain evidence="8">ATCC 27377 / DSM 6068 / ICPB 4128</strain>
    </source>
</reference>
<dbReference type="InterPro" id="IPR050738">
    <property type="entry name" value="Sulfatase"/>
</dbReference>
<protein>
    <submittedName>
        <fullName evidence="7">Steryl-sulfatase</fullName>
        <ecNumber evidence="7">3.1.6.2</ecNumber>
    </submittedName>
</protein>
<evidence type="ECO:0000313" key="8">
    <source>
        <dbReference type="Proteomes" id="UP000001887"/>
    </source>
</evidence>
<evidence type="ECO:0000256" key="4">
    <source>
        <dbReference type="ARBA" id="ARBA00022837"/>
    </source>
</evidence>
<dbReference type="PANTHER" id="PTHR42693">
    <property type="entry name" value="ARYLSULFATASE FAMILY MEMBER"/>
    <property type="match status" value="1"/>
</dbReference>
<dbReference type="EMBL" id="CP001848">
    <property type="protein sequence ID" value="ADB18617.1"/>
    <property type="molecule type" value="Genomic_DNA"/>
</dbReference>
<evidence type="ECO:0000313" key="7">
    <source>
        <dbReference type="EMBL" id="ADB18617.1"/>
    </source>
</evidence>
<dbReference type="HOGENOM" id="CLU_006332_10_4_0"/>
<evidence type="ECO:0000256" key="2">
    <source>
        <dbReference type="ARBA" id="ARBA00022723"/>
    </source>
</evidence>
<dbReference type="STRING" id="530564.Psta_3963"/>